<dbReference type="GO" id="GO:0009307">
    <property type="term" value="P:DNA restriction-modification system"/>
    <property type="evidence" value="ECO:0007669"/>
    <property type="project" value="UniProtKB-KW"/>
</dbReference>
<keyword evidence="5" id="KW-0255">Endonuclease</keyword>
<comment type="similarity">
    <text evidence="1">Belongs to the type-I restriction system S methylase family.</text>
</comment>
<dbReference type="CDD" id="cd17260">
    <property type="entry name" value="RMtype1_S_EcoEI-TRD1-CR1_like"/>
    <property type="match status" value="1"/>
</dbReference>
<gene>
    <name evidence="5" type="ORF">GCU60_08335</name>
</gene>
<evidence type="ECO:0000256" key="1">
    <source>
        <dbReference type="ARBA" id="ARBA00010923"/>
    </source>
</evidence>
<sequence length="362" mass="39938">MAGLRTDGTTDVGEERPFGEVSKGYTPFLDGDVLVAKITPCFQNNKIGQARINHRVGVGSTEFHVIRARPEVVDARYLLHFLRREQVRIEGERRMTGSGGQRRVPAPFLQGLQVPLPPIDEQRRIAKVLDRVEAVHRRCADAVALVDRTIESLFRSQFGAASVSVTVEAVATPEKGSIRTGPFGSQLLHSEFASEGVAVLGIDNVVSNEFGWRERRYVSTDKYAQLKRYTVAPGDVLITIMGTCGRCVVVPDDIPLAINTKHLCAITVDRQAIHPEFLRACFLWHPESRRHLSSHTKGAVMDGLNMGIIKSMPLPLPPLSEQAAFVAKARLIAEQKQAMAERVSRFGQLAKSLQARAFSGQL</sequence>
<evidence type="ECO:0000256" key="3">
    <source>
        <dbReference type="ARBA" id="ARBA00023125"/>
    </source>
</evidence>
<accession>A0A6L9W1Z9</accession>
<keyword evidence="2" id="KW-0680">Restriction system</keyword>
<feature type="domain" description="Type I restriction modification DNA specificity" evidence="4">
    <location>
        <begin position="30"/>
        <end position="134"/>
    </location>
</feature>
<dbReference type="Gene3D" id="3.90.220.20">
    <property type="entry name" value="DNA methylase specificity domains"/>
    <property type="match status" value="2"/>
</dbReference>
<dbReference type="PANTHER" id="PTHR30408">
    <property type="entry name" value="TYPE-1 RESTRICTION ENZYME ECOKI SPECIFICITY PROTEIN"/>
    <property type="match status" value="1"/>
</dbReference>
<dbReference type="EMBL" id="JAAGWG010000010">
    <property type="protein sequence ID" value="NEK85769.1"/>
    <property type="molecule type" value="Genomic_DNA"/>
</dbReference>
<keyword evidence="3" id="KW-0238">DNA-binding</keyword>
<dbReference type="Proteomes" id="UP000479241">
    <property type="component" value="Unassembled WGS sequence"/>
</dbReference>
<keyword evidence="5" id="KW-0378">Hydrolase</keyword>
<reference evidence="5 6" key="1">
    <citation type="submission" date="2019-12" db="EMBL/GenBank/DDBJ databases">
        <title>the WGS of Blastococcus saxobsidens 67B17.</title>
        <authorList>
            <person name="Jiang Z."/>
        </authorList>
    </citation>
    <scope>NUCLEOTIDE SEQUENCE [LARGE SCALE GENOMIC DNA]</scope>
    <source>
        <strain evidence="5 6">67B17</strain>
    </source>
</reference>
<name>A0A6L9W1Z9_9ACTN</name>
<dbReference type="PANTHER" id="PTHR30408:SF12">
    <property type="entry name" value="TYPE I RESTRICTION ENZYME MJAVIII SPECIFICITY SUBUNIT"/>
    <property type="match status" value="1"/>
</dbReference>
<evidence type="ECO:0000313" key="6">
    <source>
        <dbReference type="Proteomes" id="UP000479241"/>
    </source>
</evidence>
<evidence type="ECO:0000259" key="4">
    <source>
        <dbReference type="Pfam" id="PF01420"/>
    </source>
</evidence>
<proteinExistence type="inferred from homology"/>
<dbReference type="SUPFAM" id="SSF116734">
    <property type="entry name" value="DNA methylase specificity domain"/>
    <property type="match status" value="2"/>
</dbReference>
<evidence type="ECO:0000256" key="2">
    <source>
        <dbReference type="ARBA" id="ARBA00022747"/>
    </source>
</evidence>
<comment type="caution">
    <text evidence="5">The sequence shown here is derived from an EMBL/GenBank/DDBJ whole genome shotgun (WGS) entry which is preliminary data.</text>
</comment>
<dbReference type="GO" id="GO:0003677">
    <property type="term" value="F:DNA binding"/>
    <property type="evidence" value="ECO:0007669"/>
    <property type="project" value="UniProtKB-KW"/>
</dbReference>
<dbReference type="InterPro" id="IPR052021">
    <property type="entry name" value="Type-I_RS_S_subunit"/>
</dbReference>
<protein>
    <submittedName>
        <fullName evidence="5">Restriction endonuclease subunit S</fullName>
    </submittedName>
</protein>
<dbReference type="Pfam" id="PF01420">
    <property type="entry name" value="Methylase_S"/>
    <property type="match status" value="2"/>
</dbReference>
<feature type="domain" description="Type I restriction modification DNA specificity" evidence="4">
    <location>
        <begin position="224"/>
        <end position="323"/>
    </location>
</feature>
<keyword evidence="5" id="KW-0540">Nuclease</keyword>
<dbReference type="InterPro" id="IPR000055">
    <property type="entry name" value="Restrct_endonuc_typeI_TRD"/>
</dbReference>
<dbReference type="InterPro" id="IPR044946">
    <property type="entry name" value="Restrct_endonuc_typeI_TRD_sf"/>
</dbReference>
<dbReference type="AlphaFoldDB" id="A0A6L9W1Z9"/>
<evidence type="ECO:0000313" key="5">
    <source>
        <dbReference type="EMBL" id="NEK85769.1"/>
    </source>
</evidence>
<dbReference type="GO" id="GO:0004519">
    <property type="term" value="F:endonuclease activity"/>
    <property type="evidence" value="ECO:0007669"/>
    <property type="project" value="UniProtKB-KW"/>
</dbReference>
<organism evidence="5 6">
    <name type="scientific">Blastococcus saxobsidens</name>
    <dbReference type="NCBI Taxonomy" id="138336"/>
    <lineage>
        <taxon>Bacteria</taxon>
        <taxon>Bacillati</taxon>
        <taxon>Actinomycetota</taxon>
        <taxon>Actinomycetes</taxon>
        <taxon>Geodermatophilales</taxon>
        <taxon>Geodermatophilaceae</taxon>
        <taxon>Blastococcus</taxon>
    </lineage>
</organism>